<dbReference type="InterPro" id="IPR003732">
    <property type="entry name" value="Daa-tRNA_deacyls_DTD"/>
</dbReference>
<comment type="catalytic activity">
    <reaction evidence="2">
        <text>a D-aminoacyl-tRNA + H2O = a tRNA + a D-alpha-amino acid + H(+)</text>
        <dbReference type="Rhea" id="RHEA:13953"/>
        <dbReference type="Rhea" id="RHEA-COMP:10123"/>
        <dbReference type="Rhea" id="RHEA-COMP:10124"/>
        <dbReference type="ChEBI" id="CHEBI:15377"/>
        <dbReference type="ChEBI" id="CHEBI:15378"/>
        <dbReference type="ChEBI" id="CHEBI:59871"/>
        <dbReference type="ChEBI" id="CHEBI:78442"/>
        <dbReference type="ChEBI" id="CHEBI:79333"/>
        <dbReference type="EC" id="3.1.1.96"/>
    </reaction>
</comment>
<dbReference type="HAMAP" id="MF_00518">
    <property type="entry name" value="Deacylase_Dtd"/>
    <property type="match status" value="1"/>
</dbReference>
<organism evidence="3 4">
    <name type="scientific">Belliella aquatica</name>
    <dbReference type="NCBI Taxonomy" id="1323734"/>
    <lineage>
        <taxon>Bacteria</taxon>
        <taxon>Pseudomonadati</taxon>
        <taxon>Bacteroidota</taxon>
        <taxon>Cytophagia</taxon>
        <taxon>Cytophagales</taxon>
        <taxon>Cyclobacteriaceae</taxon>
        <taxon>Belliella</taxon>
    </lineage>
</organism>
<comment type="similarity">
    <text evidence="1 2">Belongs to the DTD family.</text>
</comment>
<dbReference type="NCBIfam" id="TIGR00256">
    <property type="entry name" value="D-aminoacyl-tRNA deacylase"/>
    <property type="match status" value="1"/>
</dbReference>
<comment type="catalytic activity">
    <reaction evidence="2">
        <text>glycyl-tRNA(Ala) + H2O = tRNA(Ala) + glycine + H(+)</text>
        <dbReference type="Rhea" id="RHEA:53744"/>
        <dbReference type="Rhea" id="RHEA-COMP:9657"/>
        <dbReference type="Rhea" id="RHEA-COMP:13640"/>
        <dbReference type="ChEBI" id="CHEBI:15377"/>
        <dbReference type="ChEBI" id="CHEBI:15378"/>
        <dbReference type="ChEBI" id="CHEBI:57305"/>
        <dbReference type="ChEBI" id="CHEBI:78442"/>
        <dbReference type="ChEBI" id="CHEBI:78522"/>
    </reaction>
</comment>
<feature type="short sequence motif" description="Gly-cisPro motif, important for rejection of L-amino acids" evidence="2">
    <location>
        <begin position="138"/>
        <end position="139"/>
    </location>
</feature>
<evidence type="ECO:0000256" key="1">
    <source>
        <dbReference type="ARBA" id="ARBA00009673"/>
    </source>
</evidence>
<comment type="function">
    <text evidence="2">An aminoacyl-tRNA editing enzyme that deacylates mischarged D-aminoacyl-tRNAs. Also deacylates mischarged glycyl-tRNA(Ala), protecting cells against glycine mischarging by AlaRS. Acts via tRNA-based rather than protein-based catalysis; rejects L-amino acids rather than detecting D-amino acids in the active site. By recycling D-aminoacyl-tRNA to D-amino acids and free tRNA molecules, this enzyme counteracts the toxicity associated with the formation of D-aminoacyl-tRNA entities in vivo and helps enforce protein L-homochirality.</text>
</comment>
<keyword evidence="2" id="KW-0378">Hydrolase</keyword>
<evidence type="ECO:0000313" key="3">
    <source>
        <dbReference type="EMBL" id="GGC30912.1"/>
    </source>
</evidence>
<gene>
    <name evidence="2 3" type="primary">dtd</name>
    <name evidence="3" type="ORF">GCM10010993_07280</name>
</gene>
<comment type="subunit">
    <text evidence="2">Homodimer.</text>
</comment>
<dbReference type="CDD" id="cd00563">
    <property type="entry name" value="Dtyr_deacylase"/>
    <property type="match status" value="1"/>
</dbReference>
<protein>
    <recommendedName>
        <fullName evidence="2">D-aminoacyl-tRNA deacylase</fullName>
        <shortName evidence="2">DTD</shortName>
        <ecNumber evidence="2">3.1.1.96</ecNumber>
    </recommendedName>
    <alternativeName>
        <fullName evidence="2">Gly-tRNA(Ala) deacylase</fullName>
        <ecNumber evidence="2">3.1.1.-</ecNumber>
    </alternativeName>
</protein>
<reference evidence="4" key="1">
    <citation type="journal article" date="2019" name="Int. J. Syst. Evol. Microbiol.">
        <title>The Global Catalogue of Microorganisms (GCM) 10K type strain sequencing project: providing services to taxonomists for standard genome sequencing and annotation.</title>
        <authorList>
            <consortium name="The Broad Institute Genomics Platform"/>
            <consortium name="The Broad Institute Genome Sequencing Center for Infectious Disease"/>
            <person name="Wu L."/>
            <person name="Ma J."/>
        </authorList>
    </citation>
    <scope>NUCLEOTIDE SEQUENCE [LARGE SCALE GENOMIC DNA]</scope>
    <source>
        <strain evidence="4">CGMCC 1.12479</strain>
    </source>
</reference>
<accession>A0ABQ1LZJ2</accession>
<keyword evidence="2" id="KW-0963">Cytoplasm</keyword>
<comment type="domain">
    <text evidence="2">A Gly-cisPro motif from one monomer fits into the active site of the other monomer to allow specific chiral rejection of L-amino acids.</text>
</comment>
<dbReference type="PANTHER" id="PTHR10472">
    <property type="entry name" value="D-TYROSYL-TRNA TYR DEACYLASE"/>
    <property type="match status" value="1"/>
</dbReference>
<dbReference type="Gene3D" id="3.50.80.10">
    <property type="entry name" value="D-tyrosyl-tRNA(Tyr) deacylase"/>
    <property type="match status" value="1"/>
</dbReference>
<name>A0ABQ1LZJ2_9BACT</name>
<comment type="caution">
    <text evidence="3">The sequence shown here is derived from an EMBL/GenBank/DDBJ whole genome shotgun (WGS) entry which is preliminary data.</text>
</comment>
<dbReference type="PANTHER" id="PTHR10472:SF5">
    <property type="entry name" value="D-AMINOACYL-TRNA DEACYLASE 1"/>
    <property type="match status" value="1"/>
</dbReference>
<dbReference type="InterPro" id="IPR023509">
    <property type="entry name" value="DTD-like_sf"/>
</dbReference>
<proteinExistence type="inferred from homology"/>
<keyword evidence="2" id="KW-0694">RNA-binding</keyword>
<evidence type="ECO:0000313" key="4">
    <source>
        <dbReference type="Proteomes" id="UP000635885"/>
    </source>
</evidence>
<sequence length="150" mass="16667">MIAVIQRVSEASVTINSAIKGEIGKGLMILLGIEDADNQEDLEWLTKKIINLRIFPDENEVMNKSLLDVNGDILLISQFTLHASTKKGNRPSYIKAAKPDFAIPMYEKFIFVLEKEFGKSIQTGEFGADMKVALVNDGPVTIIIDSKNRI</sequence>
<comment type="subcellular location">
    <subcellularLocation>
        <location evidence="2">Cytoplasm</location>
    </subcellularLocation>
</comment>
<dbReference type="SUPFAM" id="SSF69500">
    <property type="entry name" value="DTD-like"/>
    <property type="match status" value="1"/>
</dbReference>
<dbReference type="Proteomes" id="UP000635885">
    <property type="component" value="Unassembled WGS sequence"/>
</dbReference>
<dbReference type="EC" id="3.1.1.96" evidence="2"/>
<dbReference type="EMBL" id="BMFD01000002">
    <property type="protein sequence ID" value="GGC30912.1"/>
    <property type="molecule type" value="Genomic_DNA"/>
</dbReference>
<keyword evidence="2" id="KW-0820">tRNA-binding</keyword>
<keyword evidence="4" id="KW-1185">Reference proteome</keyword>
<dbReference type="EC" id="3.1.1.-" evidence="2"/>
<evidence type="ECO:0000256" key="2">
    <source>
        <dbReference type="HAMAP-Rule" id="MF_00518"/>
    </source>
</evidence>
<dbReference type="RefSeq" id="WP_188439811.1">
    <property type="nucleotide sequence ID" value="NZ_BMFD01000002.1"/>
</dbReference>
<dbReference type="Pfam" id="PF02580">
    <property type="entry name" value="Tyr_Deacylase"/>
    <property type="match status" value="1"/>
</dbReference>